<keyword evidence="2" id="KW-0812">Transmembrane</keyword>
<evidence type="ECO:0000313" key="3">
    <source>
        <dbReference type="EMBL" id="XCF16849.1"/>
    </source>
</evidence>
<dbReference type="RefSeq" id="WP_353634594.1">
    <property type="nucleotide sequence ID" value="NZ_CP159204.1"/>
</dbReference>
<reference evidence="3" key="1">
    <citation type="submission" date="2024-06" db="EMBL/GenBank/DDBJ databases">
        <title>Genome Sequence of an extremely halophilic archaeon isolated from Permian era halite, Salado Formation, Carlsbad, New Mexico: Halobacterium sp. strain NMX12-1.</title>
        <authorList>
            <person name="Sotoa L."/>
            <person name="DasSarma P."/>
            <person name="Anton B.P."/>
            <person name="Vincze T."/>
            <person name="Verma I."/>
            <person name="Eralp B."/>
            <person name="Powers D.W."/>
            <person name="Dozier B.L."/>
            <person name="Roberts R.J."/>
            <person name="DasSarma S."/>
        </authorList>
    </citation>
    <scope>NUCLEOTIDE SEQUENCE</scope>
    <source>
        <strain evidence="3">NMX12-1</strain>
    </source>
</reference>
<evidence type="ECO:0000256" key="2">
    <source>
        <dbReference type="SAM" id="Phobius"/>
    </source>
</evidence>
<protein>
    <submittedName>
        <fullName evidence="3">Uncharacterized protein</fullName>
    </submittedName>
</protein>
<feature type="region of interest" description="Disordered" evidence="1">
    <location>
        <begin position="50"/>
        <end position="87"/>
    </location>
</feature>
<accession>A0AAU8CF76</accession>
<proteinExistence type="predicted"/>
<gene>
    <name evidence="3" type="ORF">ABSL23_02245</name>
</gene>
<dbReference type="AlphaFoldDB" id="A0AAU8CF76"/>
<organism evidence="3">
    <name type="scientific">Halobacterium sp. NMX12-1</name>
    <dbReference type="NCBI Taxonomy" id="3166650"/>
    <lineage>
        <taxon>Archaea</taxon>
        <taxon>Methanobacteriati</taxon>
        <taxon>Methanobacteriota</taxon>
        <taxon>Stenosarchaea group</taxon>
        <taxon>Halobacteria</taxon>
        <taxon>Halobacteriales</taxon>
        <taxon>Halobacteriaceae</taxon>
        <taxon>Halobacterium</taxon>
    </lineage>
</organism>
<dbReference type="EMBL" id="CP159204">
    <property type="protein sequence ID" value="XCF16849.1"/>
    <property type="molecule type" value="Genomic_DNA"/>
</dbReference>
<name>A0AAU8CF76_9EURY</name>
<dbReference type="KEGG" id="hanx:ABSL23_02245"/>
<sequence>MPWPQVVMAVCAIITALCALGTVGYVRRAARDAHWSRRALEGEEHSDGLIQRVAENTQRSKRNKRVLRREGLRADGGPEYTFGDSDE</sequence>
<feature type="transmembrane region" description="Helical" evidence="2">
    <location>
        <begin position="6"/>
        <end position="26"/>
    </location>
</feature>
<evidence type="ECO:0000256" key="1">
    <source>
        <dbReference type="SAM" id="MobiDB-lite"/>
    </source>
</evidence>
<keyword evidence="2" id="KW-1133">Transmembrane helix</keyword>
<dbReference type="GeneID" id="91107932"/>
<keyword evidence="2" id="KW-0472">Membrane</keyword>